<name>A0A1A9USD9_GLOAU</name>
<dbReference type="AlphaFoldDB" id="A0A1A9USD9"/>
<organism evidence="2 3">
    <name type="scientific">Glossina austeni</name>
    <name type="common">Savannah tsetse fly</name>
    <dbReference type="NCBI Taxonomy" id="7395"/>
    <lineage>
        <taxon>Eukaryota</taxon>
        <taxon>Metazoa</taxon>
        <taxon>Ecdysozoa</taxon>
        <taxon>Arthropoda</taxon>
        <taxon>Hexapoda</taxon>
        <taxon>Insecta</taxon>
        <taxon>Pterygota</taxon>
        <taxon>Neoptera</taxon>
        <taxon>Endopterygota</taxon>
        <taxon>Diptera</taxon>
        <taxon>Brachycera</taxon>
        <taxon>Muscomorpha</taxon>
        <taxon>Hippoboscoidea</taxon>
        <taxon>Glossinidae</taxon>
        <taxon>Glossina</taxon>
    </lineage>
</organism>
<dbReference type="VEuPathDB" id="VectorBase:GAUT013723"/>
<evidence type="ECO:0000256" key="1">
    <source>
        <dbReference type="SAM" id="MobiDB-lite"/>
    </source>
</evidence>
<reference evidence="2" key="1">
    <citation type="submission" date="2020-05" db="UniProtKB">
        <authorList>
            <consortium name="EnsemblMetazoa"/>
        </authorList>
    </citation>
    <scope>IDENTIFICATION</scope>
    <source>
        <strain evidence="2">TTRI</strain>
    </source>
</reference>
<evidence type="ECO:0000313" key="2">
    <source>
        <dbReference type="EnsemblMetazoa" id="GAUT013723-PA"/>
    </source>
</evidence>
<dbReference type="EnsemblMetazoa" id="GAUT013723-RA">
    <property type="protein sequence ID" value="GAUT013723-PA"/>
    <property type="gene ID" value="GAUT013723"/>
</dbReference>
<accession>A0A1A9USD9</accession>
<proteinExistence type="predicted"/>
<keyword evidence="3" id="KW-1185">Reference proteome</keyword>
<protein>
    <submittedName>
        <fullName evidence="2">Uncharacterized protein</fullName>
    </submittedName>
</protein>
<dbReference type="Proteomes" id="UP000078200">
    <property type="component" value="Unassembled WGS sequence"/>
</dbReference>
<feature type="region of interest" description="Disordered" evidence="1">
    <location>
        <begin position="38"/>
        <end position="71"/>
    </location>
</feature>
<evidence type="ECO:0000313" key="3">
    <source>
        <dbReference type="Proteomes" id="UP000078200"/>
    </source>
</evidence>
<sequence length="116" mass="13555">MFIMRLVSSRHTKRVALRIIKLKTFNICHYKTHASMEKLSDNKETDLEDNESDRSESGVNDAENNFIDGDNELSLSSSDKQNVVVQHIQCRRTRFLNKRALVATEESLRRIYQQKI</sequence>